<dbReference type="EMBL" id="SHOA02000016">
    <property type="protein sequence ID" value="TDH69391.1"/>
    <property type="molecule type" value="Genomic_DNA"/>
</dbReference>
<dbReference type="Proteomes" id="UP000294530">
    <property type="component" value="Unassembled WGS sequence"/>
</dbReference>
<reference evidence="1 2" key="1">
    <citation type="journal article" date="2021" name="Genome Biol.">
        <title>AFLAP: assembly-free linkage analysis pipeline using k-mers from genome sequencing data.</title>
        <authorList>
            <person name="Fletcher K."/>
            <person name="Zhang L."/>
            <person name="Gil J."/>
            <person name="Han R."/>
            <person name="Cavanaugh K."/>
            <person name="Michelmore R."/>
        </authorList>
    </citation>
    <scope>NUCLEOTIDE SEQUENCE [LARGE SCALE GENOMIC DNA]</scope>
    <source>
        <strain evidence="1 2">SF5</strain>
    </source>
</reference>
<evidence type="ECO:0000313" key="2">
    <source>
        <dbReference type="Proteomes" id="UP000294530"/>
    </source>
</evidence>
<dbReference type="KEGG" id="blac:94353421"/>
<organism evidence="1 2">
    <name type="scientific">Bremia lactucae</name>
    <name type="common">Lettuce downy mildew</name>
    <dbReference type="NCBI Taxonomy" id="4779"/>
    <lineage>
        <taxon>Eukaryota</taxon>
        <taxon>Sar</taxon>
        <taxon>Stramenopiles</taxon>
        <taxon>Oomycota</taxon>
        <taxon>Peronosporomycetes</taxon>
        <taxon>Peronosporales</taxon>
        <taxon>Peronosporaceae</taxon>
        <taxon>Bremia</taxon>
    </lineage>
</organism>
<sequence length="126" mass="14768">MDFYHNAGMRMCRKFCARGRACVMLIALTRAKLNREHHRGLDNEMNFVKYNEWLLALESGPPYQKWDDVVIDAIQMNALNEPHWLKNKLPEIYVRNGYHLHNTVGRQSKVLTGTEYIKKDSFSNLA</sequence>
<dbReference type="AlphaFoldDB" id="A0A976IEZ8"/>
<accession>A0A976IEZ8</accession>
<name>A0A976IEZ8_BRELC</name>
<dbReference type="RefSeq" id="XP_067818890.1">
    <property type="nucleotide sequence ID" value="XM_067967750.1"/>
</dbReference>
<protein>
    <submittedName>
        <fullName evidence="1">Uncharacterized protein</fullName>
    </submittedName>
</protein>
<comment type="caution">
    <text evidence="1">The sequence shown here is derived from an EMBL/GenBank/DDBJ whole genome shotgun (WGS) entry which is preliminary data.</text>
</comment>
<gene>
    <name evidence="1" type="ORF">CCR75_009711</name>
</gene>
<proteinExistence type="predicted"/>
<evidence type="ECO:0000313" key="1">
    <source>
        <dbReference type="EMBL" id="TDH69391.1"/>
    </source>
</evidence>
<dbReference type="GeneID" id="94353421"/>
<keyword evidence="2" id="KW-1185">Reference proteome</keyword>